<dbReference type="Pfam" id="PF13671">
    <property type="entry name" value="AAA_33"/>
    <property type="match status" value="1"/>
</dbReference>
<dbReference type="Proteomes" id="UP000198618">
    <property type="component" value="Unassembled WGS sequence"/>
</dbReference>
<dbReference type="Gene3D" id="3.40.50.300">
    <property type="entry name" value="P-loop containing nucleotide triphosphate hydrolases"/>
    <property type="match status" value="1"/>
</dbReference>
<dbReference type="RefSeq" id="WP_090872201.1">
    <property type="nucleotide sequence ID" value="NZ_FOHE01000022.1"/>
</dbReference>
<sequence>MKRLVIITVGKTHSGKTTFARALEEKLHDSVVMDQDNHAAFINTYYKTLQPKQGPNTLKHALSKLIVDYTVEHTNFHLIICNSNRSVKDRSYLLEELFPEEDFTRILVHFDIPDDVLQARVEQSNRSTSIFRGAKSFEEVLIRQHANTFRNDVIDPKEGEADHLLVVRDSVEVETAIERIVRIAES</sequence>
<keyword evidence="2" id="KW-1185">Reference proteome</keyword>
<gene>
    <name evidence="1" type="ORF">SAMN05216389_12233</name>
</gene>
<dbReference type="AlphaFoldDB" id="A0A1I0GJ28"/>
<proteinExistence type="predicted"/>
<dbReference type="EMBL" id="FOHE01000022">
    <property type="protein sequence ID" value="SET71195.1"/>
    <property type="molecule type" value="Genomic_DNA"/>
</dbReference>
<protein>
    <submittedName>
        <fullName evidence="1">AAA domain-containing protein</fullName>
    </submittedName>
</protein>
<evidence type="ECO:0000313" key="2">
    <source>
        <dbReference type="Proteomes" id="UP000198618"/>
    </source>
</evidence>
<dbReference type="STRING" id="930131.SAMN05216389_12233"/>
<dbReference type="SUPFAM" id="SSF52540">
    <property type="entry name" value="P-loop containing nucleoside triphosphate hydrolases"/>
    <property type="match status" value="1"/>
</dbReference>
<reference evidence="1 2" key="1">
    <citation type="submission" date="2016-10" db="EMBL/GenBank/DDBJ databases">
        <authorList>
            <person name="de Groot N.N."/>
        </authorList>
    </citation>
    <scope>NUCLEOTIDE SEQUENCE [LARGE SCALE GENOMIC DNA]</scope>
    <source>
        <strain evidence="1 2">IBRC-M 10780</strain>
    </source>
</reference>
<organism evidence="1 2">
    <name type="scientific">Oceanobacillus limi</name>
    <dbReference type="NCBI Taxonomy" id="930131"/>
    <lineage>
        <taxon>Bacteria</taxon>
        <taxon>Bacillati</taxon>
        <taxon>Bacillota</taxon>
        <taxon>Bacilli</taxon>
        <taxon>Bacillales</taxon>
        <taxon>Bacillaceae</taxon>
        <taxon>Oceanobacillus</taxon>
    </lineage>
</organism>
<dbReference type="OrthoDB" id="2356842at2"/>
<name>A0A1I0GJ28_9BACI</name>
<accession>A0A1I0GJ28</accession>
<evidence type="ECO:0000313" key="1">
    <source>
        <dbReference type="EMBL" id="SET71195.1"/>
    </source>
</evidence>
<dbReference type="InterPro" id="IPR027417">
    <property type="entry name" value="P-loop_NTPase"/>
</dbReference>